<evidence type="ECO:0000256" key="1">
    <source>
        <dbReference type="ARBA" id="ARBA00004267"/>
    </source>
</evidence>
<comment type="subcellular location">
    <subcellularLocation>
        <location evidence="1 5">Cytoplasm</location>
        <location evidence="1 5">Cytoskeleton</location>
        <location evidence="1 5">Microtubule organizing center</location>
    </subcellularLocation>
</comment>
<keyword evidence="3 5" id="KW-0493">Microtubule</keyword>
<evidence type="ECO:0000259" key="6">
    <source>
        <dbReference type="Pfam" id="PF17681"/>
    </source>
</evidence>
<accession>A0ABS8Y8N8</accession>
<name>A0ABS8Y8N8_DATST</name>
<evidence type="ECO:0000256" key="4">
    <source>
        <dbReference type="ARBA" id="ARBA00023212"/>
    </source>
</evidence>
<evidence type="ECO:0000256" key="5">
    <source>
        <dbReference type="RuleBase" id="RU363050"/>
    </source>
</evidence>
<feature type="non-terminal residue" evidence="7">
    <location>
        <position position="100"/>
    </location>
</feature>
<keyword evidence="2 5" id="KW-0963">Cytoplasm</keyword>
<comment type="function">
    <text evidence="5">Component of the gamma-tubulin ring complex (gTuRC) which mediates microtubule nucleation.</text>
</comment>
<dbReference type="InterPro" id="IPR007259">
    <property type="entry name" value="GCP"/>
</dbReference>
<feature type="domain" description="Gamma tubulin complex component protein N-terminal" evidence="6">
    <location>
        <begin position="2"/>
        <end position="91"/>
    </location>
</feature>
<evidence type="ECO:0000313" key="8">
    <source>
        <dbReference type="Proteomes" id="UP000823775"/>
    </source>
</evidence>
<organism evidence="7 8">
    <name type="scientific">Datura stramonium</name>
    <name type="common">Jimsonweed</name>
    <name type="synonym">Common thornapple</name>
    <dbReference type="NCBI Taxonomy" id="4076"/>
    <lineage>
        <taxon>Eukaryota</taxon>
        <taxon>Viridiplantae</taxon>
        <taxon>Streptophyta</taxon>
        <taxon>Embryophyta</taxon>
        <taxon>Tracheophyta</taxon>
        <taxon>Spermatophyta</taxon>
        <taxon>Magnoliopsida</taxon>
        <taxon>eudicotyledons</taxon>
        <taxon>Gunneridae</taxon>
        <taxon>Pentapetalae</taxon>
        <taxon>asterids</taxon>
        <taxon>lamiids</taxon>
        <taxon>Solanales</taxon>
        <taxon>Solanaceae</taxon>
        <taxon>Solanoideae</taxon>
        <taxon>Datureae</taxon>
        <taxon>Datura</taxon>
    </lineage>
</organism>
<dbReference type="InterPro" id="IPR041470">
    <property type="entry name" value="GCP_N"/>
</dbReference>
<keyword evidence="8" id="KW-1185">Reference proteome</keyword>
<proteinExistence type="inferred from homology"/>
<dbReference type="PANTHER" id="PTHR19302:SF27">
    <property type="entry name" value="GAMMA-TUBULIN COMPLEX COMPONENT 4"/>
    <property type="match status" value="1"/>
</dbReference>
<keyword evidence="4 5" id="KW-0206">Cytoskeleton</keyword>
<dbReference type="EMBL" id="JACEIK010085040">
    <property type="protein sequence ID" value="MCE5167352.1"/>
    <property type="molecule type" value="Genomic_DNA"/>
</dbReference>
<gene>
    <name evidence="7" type="primary">GCP4_2</name>
    <name evidence="7" type="ORF">HAX54_049730</name>
</gene>
<evidence type="ECO:0000313" key="7">
    <source>
        <dbReference type="EMBL" id="MCE5167352.1"/>
    </source>
</evidence>
<dbReference type="Pfam" id="PF17681">
    <property type="entry name" value="GCP_N_terminal"/>
    <property type="match status" value="1"/>
</dbReference>
<evidence type="ECO:0000256" key="3">
    <source>
        <dbReference type="ARBA" id="ARBA00022701"/>
    </source>
</evidence>
<dbReference type="PANTHER" id="PTHR19302">
    <property type="entry name" value="GAMMA TUBULIN COMPLEX PROTEIN"/>
    <property type="match status" value="1"/>
</dbReference>
<sequence length="100" mass="11669">MYNQLASWVVYEILHDPYREFYISSQDDKDSEQESAPYCLEKLTRLSVADTSLNDWHLGFHISLDMLPEYITMHVVESILFAGKAVRVLHNPSPSFQFKD</sequence>
<protein>
    <recommendedName>
        <fullName evidence="5">Gamma-tubulin complex component</fullName>
    </recommendedName>
</protein>
<reference evidence="7 8" key="1">
    <citation type="journal article" date="2021" name="BMC Genomics">
        <title>Datura genome reveals duplications of psychoactive alkaloid biosynthetic genes and high mutation rate following tissue culture.</title>
        <authorList>
            <person name="Rajewski A."/>
            <person name="Carter-House D."/>
            <person name="Stajich J."/>
            <person name="Litt A."/>
        </authorList>
    </citation>
    <scope>NUCLEOTIDE SEQUENCE [LARGE SCALE GENOMIC DNA]</scope>
    <source>
        <strain evidence="7">AR-01</strain>
    </source>
</reference>
<evidence type="ECO:0000256" key="2">
    <source>
        <dbReference type="ARBA" id="ARBA00022490"/>
    </source>
</evidence>
<comment type="caution">
    <text evidence="7">The sequence shown here is derived from an EMBL/GenBank/DDBJ whole genome shotgun (WGS) entry which is preliminary data.</text>
</comment>
<dbReference type="Proteomes" id="UP000823775">
    <property type="component" value="Unassembled WGS sequence"/>
</dbReference>
<comment type="similarity">
    <text evidence="5">Belongs to the TUBGCP family.</text>
</comment>